<organism evidence="2 3">
    <name type="scientific">Acinetobacter guerrae</name>
    <dbReference type="NCBI Taxonomy" id="1843371"/>
    <lineage>
        <taxon>Bacteria</taxon>
        <taxon>Pseudomonadati</taxon>
        <taxon>Pseudomonadota</taxon>
        <taxon>Gammaproteobacteria</taxon>
        <taxon>Moraxellales</taxon>
        <taxon>Moraxellaceae</taxon>
        <taxon>Acinetobacter</taxon>
    </lineage>
</organism>
<gene>
    <name evidence="2" type="ORF">D7V21_09565</name>
</gene>
<evidence type="ECO:0000256" key="1">
    <source>
        <dbReference type="SAM" id="Phobius"/>
    </source>
</evidence>
<proteinExistence type="predicted"/>
<dbReference type="AlphaFoldDB" id="A0A3A8ERP8"/>
<keyword evidence="1" id="KW-1133">Transmembrane helix</keyword>
<feature type="transmembrane region" description="Helical" evidence="1">
    <location>
        <begin position="63"/>
        <end position="80"/>
    </location>
</feature>
<comment type="caution">
    <text evidence="2">The sequence shown here is derived from an EMBL/GenBank/DDBJ whole genome shotgun (WGS) entry which is preliminary data.</text>
</comment>
<evidence type="ECO:0000313" key="3">
    <source>
        <dbReference type="Proteomes" id="UP000269001"/>
    </source>
</evidence>
<keyword evidence="3" id="KW-1185">Reference proteome</keyword>
<keyword evidence="1" id="KW-0812">Transmembrane</keyword>
<accession>A0A3A8ERP8</accession>
<feature type="transmembrane region" description="Helical" evidence="1">
    <location>
        <begin position="6"/>
        <end position="24"/>
    </location>
</feature>
<evidence type="ECO:0000313" key="2">
    <source>
        <dbReference type="EMBL" id="RKG33410.1"/>
    </source>
</evidence>
<sequence>MSLVLSLLVITISLIFSGFVAWGYKKLKLAENLHCVFMDYFFVSIILFVSAYCSPFFGRNDQTIDLLTIAMIFYIVLYCAPRWDLNVRDNI</sequence>
<keyword evidence="1" id="KW-0472">Membrane</keyword>
<dbReference type="EMBL" id="RAXU01000010">
    <property type="protein sequence ID" value="RKG33410.1"/>
    <property type="molecule type" value="Genomic_DNA"/>
</dbReference>
<name>A0A3A8ERP8_9GAMM</name>
<dbReference type="Proteomes" id="UP000269001">
    <property type="component" value="Unassembled WGS sequence"/>
</dbReference>
<feature type="transmembrane region" description="Helical" evidence="1">
    <location>
        <begin position="36"/>
        <end position="57"/>
    </location>
</feature>
<protein>
    <submittedName>
        <fullName evidence="2">Uncharacterized protein</fullName>
    </submittedName>
</protein>
<reference evidence="2 3" key="1">
    <citation type="submission" date="2018-09" db="EMBL/GenBank/DDBJ databases">
        <title>The draft genome of Acinetobacter spp. strains.</title>
        <authorList>
            <person name="Qin J."/>
            <person name="Feng Y."/>
            <person name="Zong Z."/>
        </authorList>
    </citation>
    <scope>NUCLEOTIDE SEQUENCE [LARGE SCALE GENOMIC DNA]</scope>
    <source>
        <strain evidence="2 3">WCHAc060096</strain>
    </source>
</reference>